<gene>
    <name evidence="1" type="ORF">THF1D04_100137</name>
</gene>
<accession>A0AAU9Q1Y4</accession>
<protein>
    <submittedName>
        <fullName evidence="1">Uncharacterized protein</fullName>
    </submittedName>
</protein>
<sequence>MSQEYIDAFYGHQSAFVRAKQENNHALCRQIAKHLFLYKQEITKENDNNEIIIEFVNVDSVIPNLKKPFYGLRLSMIIKRNGVILYPKKNPKLLHETFVQYHQA</sequence>
<comment type="caution">
    <text evidence="1">The sequence shown here is derived from an EMBL/GenBank/DDBJ whole genome shotgun (WGS) entry which is preliminary data.</text>
</comment>
<evidence type="ECO:0000313" key="1">
    <source>
        <dbReference type="EMBL" id="CAH1522359.1"/>
    </source>
</evidence>
<name>A0AAU9Q1Y4_9VIBR</name>
<reference evidence="1" key="1">
    <citation type="submission" date="2022-01" db="EMBL/GenBank/DDBJ databases">
        <authorList>
            <person name="Lagorce A."/>
        </authorList>
    </citation>
    <scope>NUCLEOTIDE SEQUENCE</scope>
    <source>
        <strain evidence="1">Th15_F1_D04</strain>
    </source>
</reference>
<evidence type="ECO:0000313" key="2">
    <source>
        <dbReference type="Proteomes" id="UP001295420"/>
    </source>
</evidence>
<dbReference type="Proteomes" id="UP001295420">
    <property type="component" value="Unassembled WGS sequence"/>
</dbReference>
<dbReference type="RefSeq" id="WP_409930266.1">
    <property type="nucleotide sequence ID" value="NZ_CAKMTQ010000002.1"/>
</dbReference>
<organism evidence="1 2">
    <name type="scientific">Vibrio owensii</name>
    <dbReference type="NCBI Taxonomy" id="696485"/>
    <lineage>
        <taxon>Bacteria</taxon>
        <taxon>Pseudomonadati</taxon>
        <taxon>Pseudomonadota</taxon>
        <taxon>Gammaproteobacteria</taxon>
        <taxon>Vibrionales</taxon>
        <taxon>Vibrionaceae</taxon>
        <taxon>Vibrio</taxon>
    </lineage>
</organism>
<proteinExistence type="predicted"/>
<dbReference type="AlphaFoldDB" id="A0AAU9Q1Y4"/>
<dbReference type="EMBL" id="CAKMTQ010000002">
    <property type="protein sequence ID" value="CAH1522359.1"/>
    <property type="molecule type" value="Genomic_DNA"/>
</dbReference>